<comment type="caution">
    <text evidence="4">The sequence shown here is derived from an EMBL/GenBank/DDBJ whole genome shotgun (WGS) entry which is preliminary data.</text>
</comment>
<evidence type="ECO:0000256" key="1">
    <source>
        <dbReference type="PIRSR" id="PIRSR637460-1"/>
    </source>
</evidence>
<evidence type="ECO:0000313" key="5">
    <source>
        <dbReference type="Proteomes" id="UP000267128"/>
    </source>
</evidence>
<evidence type="ECO:0000313" key="4">
    <source>
        <dbReference type="EMBL" id="RNL66132.1"/>
    </source>
</evidence>
<feature type="disulfide bond" evidence="2">
    <location>
        <begin position="149"/>
        <end position="160"/>
    </location>
</feature>
<dbReference type="Pfam" id="PF13472">
    <property type="entry name" value="Lipase_GDSL_2"/>
    <property type="match status" value="1"/>
</dbReference>
<dbReference type="PANTHER" id="PTHR37981">
    <property type="entry name" value="LIPASE 2"/>
    <property type="match status" value="1"/>
</dbReference>
<dbReference type="AlphaFoldDB" id="A0A3N0CRM4"/>
<feature type="disulfide bond" evidence="2">
    <location>
        <begin position="213"/>
        <end position="262"/>
    </location>
</feature>
<dbReference type="SUPFAM" id="SSF52266">
    <property type="entry name" value="SGNH hydrolase"/>
    <property type="match status" value="1"/>
</dbReference>
<evidence type="ECO:0000259" key="3">
    <source>
        <dbReference type="Pfam" id="PF13472"/>
    </source>
</evidence>
<proteinExistence type="predicted"/>
<feature type="disulfide bond" evidence="2">
    <location>
        <begin position="70"/>
        <end position="95"/>
    </location>
</feature>
<feature type="domain" description="SGNH hydrolase-type esterase" evidence="3">
    <location>
        <begin position="51"/>
        <end position="289"/>
    </location>
</feature>
<gene>
    <name evidence="4" type="ORF">EFK50_00430</name>
</gene>
<sequence length="302" mass="32607">MDPMTDLPRHRTRRTTVRAGAALLVVLALVASGCAKKNPDTRPGDIDSYVALGDSYTAVAGDSPVTHAACLRSNDDYPNLLAERLSIADFKNVACAGATSAALETTQYPANKRGSNPPQLDAVNEDTKLVTLGIGLNDTGLSFYLLYTCLPYQGKITAACTKYLSKPDGFIDGAVRTIGSEVAGDLTKIRKKAPDARIVLIGYPRMMPDTGGCPEQMPLPDEALDRIRKALKDVNDAMERAARRTRVDYVDMYTASKGHDVCSDSPWVNGQANIPGKALAFHPYDEYHAAVADKLAFLLEKK</sequence>
<feature type="active site" description="Nucleophile" evidence="1">
    <location>
        <position position="55"/>
    </location>
</feature>
<protein>
    <submittedName>
        <fullName evidence="4">SGNH/GDSL hydrolase family protein</fullName>
    </submittedName>
</protein>
<dbReference type="OrthoDB" id="5503950at2"/>
<dbReference type="InterPro" id="IPR037460">
    <property type="entry name" value="SEST-like"/>
</dbReference>
<accession>A0A3N0CRM4</accession>
<name>A0A3N0CRM4_9ACTN</name>
<organism evidence="4 5">
    <name type="scientific">Nocardioides marmoriginsengisoli</name>
    <dbReference type="NCBI Taxonomy" id="661483"/>
    <lineage>
        <taxon>Bacteria</taxon>
        <taxon>Bacillati</taxon>
        <taxon>Actinomycetota</taxon>
        <taxon>Actinomycetes</taxon>
        <taxon>Propionibacteriales</taxon>
        <taxon>Nocardioidaceae</taxon>
        <taxon>Nocardioides</taxon>
    </lineage>
</organism>
<reference evidence="4 5" key="1">
    <citation type="submission" date="2018-11" db="EMBL/GenBank/DDBJ databases">
        <authorList>
            <person name="Li F."/>
        </authorList>
    </citation>
    <scope>NUCLEOTIDE SEQUENCE [LARGE SCALE GENOMIC DNA]</scope>
    <source>
        <strain evidence="4 5">Gsoil 097</strain>
    </source>
</reference>
<dbReference type="EMBL" id="RJSE01000001">
    <property type="protein sequence ID" value="RNL66132.1"/>
    <property type="molecule type" value="Genomic_DNA"/>
</dbReference>
<dbReference type="CDD" id="cd01823">
    <property type="entry name" value="SEST_like"/>
    <property type="match status" value="1"/>
</dbReference>
<dbReference type="GO" id="GO:0004806">
    <property type="term" value="F:triacylglycerol lipase activity"/>
    <property type="evidence" value="ECO:0007669"/>
    <property type="project" value="TreeGrafter"/>
</dbReference>
<keyword evidence="2" id="KW-1015">Disulfide bond</keyword>
<keyword evidence="4" id="KW-0378">Hydrolase</keyword>
<dbReference type="Gene3D" id="3.40.50.1110">
    <property type="entry name" value="SGNH hydrolase"/>
    <property type="match status" value="1"/>
</dbReference>
<dbReference type="PANTHER" id="PTHR37981:SF1">
    <property type="entry name" value="SGNH HYDROLASE-TYPE ESTERASE DOMAIN-CONTAINING PROTEIN"/>
    <property type="match status" value="1"/>
</dbReference>
<keyword evidence="5" id="KW-1185">Reference proteome</keyword>
<dbReference type="InterPro" id="IPR036514">
    <property type="entry name" value="SGNH_hydro_sf"/>
</dbReference>
<evidence type="ECO:0000256" key="2">
    <source>
        <dbReference type="PIRSR" id="PIRSR637460-2"/>
    </source>
</evidence>
<dbReference type="Proteomes" id="UP000267128">
    <property type="component" value="Unassembled WGS sequence"/>
</dbReference>
<dbReference type="InterPro" id="IPR013830">
    <property type="entry name" value="SGNH_hydro"/>
</dbReference>
<dbReference type="GO" id="GO:0019433">
    <property type="term" value="P:triglyceride catabolic process"/>
    <property type="evidence" value="ECO:0007669"/>
    <property type="project" value="TreeGrafter"/>
</dbReference>
<feature type="active site" evidence="1">
    <location>
        <position position="282"/>
    </location>
</feature>